<protein>
    <submittedName>
        <fullName evidence="1">Uncharacterized protein</fullName>
    </submittedName>
</protein>
<dbReference type="AlphaFoldDB" id="A0A6S7IGQ5"/>
<gene>
    <name evidence="1" type="ORF">PACLA_8A075182</name>
</gene>
<evidence type="ECO:0000313" key="2">
    <source>
        <dbReference type="Proteomes" id="UP001152795"/>
    </source>
</evidence>
<reference evidence="1" key="1">
    <citation type="submission" date="2020-04" db="EMBL/GenBank/DDBJ databases">
        <authorList>
            <person name="Alioto T."/>
            <person name="Alioto T."/>
            <person name="Gomez Garrido J."/>
        </authorList>
    </citation>
    <scope>NUCLEOTIDE SEQUENCE</scope>
    <source>
        <strain evidence="1">A484AB</strain>
    </source>
</reference>
<comment type="caution">
    <text evidence="1">The sequence shown here is derived from an EMBL/GenBank/DDBJ whole genome shotgun (WGS) entry which is preliminary data.</text>
</comment>
<accession>A0A6S7IGQ5</accession>
<proteinExistence type="predicted"/>
<dbReference type="EMBL" id="CACRXK020009851">
    <property type="protein sequence ID" value="CAB4018094.1"/>
    <property type="molecule type" value="Genomic_DNA"/>
</dbReference>
<dbReference type="OrthoDB" id="5988317at2759"/>
<sequence>MPLTKASKYSRFNVAAYMKERRLATETLAKQNKELIAKKQKLARLDQKIAKVVDEIEDRADIARQIENEEVARNIHGGGERSLKASTSGLLDTLNRCSEDDLVGGIGKCKKLKEKVFPKLYKKAVDEFEHTSENMLRSIAVYYSKGVNCVCQNIEVGKLHSVRDTLCDGLEDKDKVSGCYRELEELLLKLAEFYLSNDLYELLTFTETNKFHVALGGDGAPFGKDDSACAWLVSILNIGQGVLSSNENFLLFGANCSENCVPVTRFLQKLLTDITRIENTTYTISCNNEIVSVKFVISELPNDMKMLAFLGGELSNSAKFFSSFGNVTLESARKITGTFGPLPSDTWKPWKYPDRLKVARQVERLKSSLAKSKLSVSTKRSKVTSFIAEQKSRQEFVPIIGELIDRAHVDPLHLKNNACALAHRYILHIALAMAKLPSSVNCFSQVSSLSPFFKYVEALRSKCSLSRLANKVIRWFNETNGTGKEFDYRFTGKDSRMFLHNFMFLIDILEKDSTGMQSKHLHIYAFLCLCLRDSVSLFSRINITERQVSMLKQHCSDFVRGYTLFFSVNPIIWTLGYVVPVHTVEMKGKYGLGLGINSMEGREAKHIAISRYCKNTAYLYRWEQVFRHEYISLIWLREKGYNINNTSLNSRKLSYLPKRVINDSDEYCKCGLGKMASTDNQCRFCSHDLRAKIKVSIEKGKILV</sequence>
<name>A0A6S7IGQ5_PARCT</name>
<evidence type="ECO:0000313" key="1">
    <source>
        <dbReference type="EMBL" id="CAB4018094.1"/>
    </source>
</evidence>
<organism evidence="1 2">
    <name type="scientific">Paramuricea clavata</name>
    <name type="common">Red gorgonian</name>
    <name type="synonym">Violescent sea-whip</name>
    <dbReference type="NCBI Taxonomy" id="317549"/>
    <lineage>
        <taxon>Eukaryota</taxon>
        <taxon>Metazoa</taxon>
        <taxon>Cnidaria</taxon>
        <taxon>Anthozoa</taxon>
        <taxon>Octocorallia</taxon>
        <taxon>Malacalcyonacea</taxon>
        <taxon>Plexauridae</taxon>
        <taxon>Paramuricea</taxon>
    </lineage>
</organism>
<dbReference type="Proteomes" id="UP001152795">
    <property type="component" value="Unassembled WGS sequence"/>
</dbReference>
<keyword evidence="2" id="KW-1185">Reference proteome</keyword>